<dbReference type="Proteomes" id="UP000525652">
    <property type="component" value="Unassembled WGS sequence"/>
</dbReference>
<dbReference type="PANTHER" id="PTHR32063:SF24">
    <property type="entry name" value="CATION EFFLUX SYSTEM (ACRB_ACRD_ACRF FAMILY)"/>
    <property type="match status" value="1"/>
</dbReference>
<dbReference type="PRINTS" id="PR00702">
    <property type="entry name" value="ACRIFLAVINRP"/>
</dbReference>
<feature type="transmembrane region" description="Helical" evidence="8">
    <location>
        <begin position="898"/>
        <end position="918"/>
    </location>
</feature>
<dbReference type="Gene3D" id="3.30.70.1440">
    <property type="entry name" value="Multidrug efflux transporter AcrB pore domain"/>
    <property type="match status" value="1"/>
</dbReference>
<proteinExistence type="inferred from homology"/>
<dbReference type="Gene3D" id="3.30.2090.10">
    <property type="entry name" value="Multidrug efflux transporter AcrB TolC docking domain, DN and DC subdomains"/>
    <property type="match status" value="2"/>
</dbReference>
<evidence type="ECO:0000313" key="10">
    <source>
        <dbReference type="Proteomes" id="UP000525652"/>
    </source>
</evidence>
<name>A0A7X1E7F4_9BACT</name>
<keyword evidence="3" id="KW-0813">Transport</keyword>
<sequence length="1050" mass="114049">MLNHLIESVLRNKLVVVLLTLAVMGAGYLSYKKLPVDAFPDVSPALVQVFTVTSGLGPEEVEKFVTFPVEASMSGLPKVTEIRSVSNFGLSVVSIYFEEGTDIYFARQVVGERLGEAREAIPDGFGEPEMGPISTGQGLVLYYNLIDTTGDYSLEDLRSLQDWVVKFNLQTVPGVTEVLGIGGFVKQFQVNVDPDALLRYNVSLHELIERIEENNENVGGQFLERNGEMFILRSEGLADGMEDLENIIVTHEDGTPVYLGEVADVEIGGEIRQGLQTRNGTEEVVSGMVIKLYGTNSSTVIEAVEKKLAEIQEALPEGIVIDPYYEQKTLVQGAVNTVTSALLQGIGLVVLILLLFIGGFRPSLVVALSIPFSVLIATTAMYYLGISANLMSLGGLAIAIGMMVDGTIVMVENTDRLMRTSDGRESKIQIIARACQEVAKPITFAILIVVLVFIPLFTLQGVEGKMFRPLAYTVSLAMFGSLIYALFGAPVFAALFLPDLSRRKKRDDEKGQEIWIVRFLVALYRPVVSFFVRLRFLAVGLAAVLLLVGIWVFPKLGSEFTPRLMEGDIIANLTMAPSVSLAETQRNTMIAERRLLEIPEIEQAVSRIGRGEVGAHADPINTVHMMVVLKDPSEWRDGYTQMDVENAMREKLEGMPGVQANMTQPIQLSVDELIGGTKAQLAIKLFGPDLEILKEKGEEIANAVREVEGAADVQAGQITGAPQIVIRPDREAVARYGFNLSEVQALIEAAVGGVEAGQIYEGVRRFDIYVRYQEEARDTVEDLAALIIRTPEGALIPLGEIATIEEITGPLSIVRENTQRYLQIQSNVVGRDIGSFVADAQAAIDAEVDLPPGYLVTWGGQYELQKEANQRLLVVVPITLALIALLIYLSFTSLKNTVLILLNIPLALVGGVVALWIAGENLSVPSSIGFIALFGIALGNGMVLVTYLNQLYRAGVAIDEASVKAACLRVRPVLMTAGTTALGLVPLLLATGPGSEVQRPLAIVVIGGLVSSTVLTLLVLPALYKWFAVTLHREPVHSPYSEMPPEDPST</sequence>
<dbReference type="EMBL" id="JACHVA010000129">
    <property type="protein sequence ID" value="MBC2603682.1"/>
    <property type="molecule type" value="Genomic_DNA"/>
</dbReference>
<feature type="transmembrane region" description="Helical" evidence="8">
    <location>
        <begin position="12"/>
        <end position="31"/>
    </location>
</feature>
<dbReference type="AlphaFoldDB" id="A0A7X1E7F4"/>
<evidence type="ECO:0000256" key="4">
    <source>
        <dbReference type="ARBA" id="ARBA00022475"/>
    </source>
</evidence>
<feature type="transmembrane region" description="Helical" evidence="8">
    <location>
        <begin position="442"/>
        <end position="462"/>
    </location>
</feature>
<keyword evidence="4" id="KW-1003">Cell membrane</keyword>
<evidence type="ECO:0000256" key="3">
    <source>
        <dbReference type="ARBA" id="ARBA00022448"/>
    </source>
</evidence>
<reference evidence="9 10" key="1">
    <citation type="submission" date="2020-07" db="EMBL/GenBank/DDBJ databases">
        <authorList>
            <person name="Feng X."/>
        </authorList>
    </citation>
    <scope>NUCLEOTIDE SEQUENCE [LARGE SCALE GENOMIC DNA]</scope>
    <source>
        <strain evidence="9 10">JCM14086</strain>
    </source>
</reference>
<organism evidence="9 10">
    <name type="scientific">Puniceicoccus vermicola</name>
    <dbReference type="NCBI Taxonomy" id="388746"/>
    <lineage>
        <taxon>Bacteria</taxon>
        <taxon>Pseudomonadati</taxon>
        <taxon>Verrucomicrobiota</taxon>
        <taxon>Opitutia</taxon>
        <taxon>Puniceicoccales</taxon>
        <taxon>Puniceicoccaceae</taxon>
        <taxon>Puniceicoccus</taxon>
    </lineage>
</organism>
<comment type="similarity">
    <text evidence="2">Belongs to the resistance-nodulation-cell division (RND) (TC 2.A.6) family.</text>
</comment>
<feature type="transmembrane region" description="Helical" evidence="8">
    <location>
        <begin position="390"/>
        <end position="411"/>
    </location>
</feature>
<comment type="subcellular location">
    <subcellularLocation>
        <location evidence="1">Cell membrane</location>
        <topology evidence="1">Multi-pass membrane protein</topology>
    </subcellularLocation>
</comment>
<feature type="transmembrane region" description="Helical" evidence="8">
    <location>
        <begin position="534"/>
        <end position="553"/>
    </location>
</feature>
<feature type="transmembrane region" description="Helical" evidence="8">
    <location>
        <begin position="930"/>
        <end position="949"/>
    </location>
</feature>
<feature type="transmembrane region" description="Helical" evidence="8">
    <location>
        <begin position="338"/>
        <end position="357"/>
    </location>
</feature>
<feature type="transmembrane region" description="Helical" evidence="8">
    <location>
        <begin position="364"/>
        <end position="384"/>
    </location>
</feature>
<evidence type="ECO:0000256" key="5">
    <source>
        <dbReference type="ARBA" id="ARBA00022692"/>
    </source>
</evidence>
<dbReference type="NCBIfam" id="TIGR00914">
    <property type="entry name" value="2A0601"/>
    <property type="match status" value="1"/>
</dbReference>
<dbReference type="SUPFAM" id="SSF82866">
    <property type="entry name" value="Multidrug efflux transporter AcrB transmembrane domain"/>
    <property type="match status" value="2"/>
</dbReference>
<feature type="transmembrane region" description="Helical" evidence="8">
    <location>
        <begin position="474"/>
        <end position="497"/>
    </location>
</feature>
<evidence type="ECO:0000256" key="8">
    <source>
        <dbReference type="SAM" id="Phobius"/>
    </source>
</evidence>
<dbReference type="RefSeq" id="WP_185694309.1">
    <property type="nucleotide sequence ID" value="NZ_JACHVA010000129.1"/>
</dbReference>
<keyword evidence="6 8" id="KW-1133">Transmembrane helix</keyword>
<evidence type="ECO:0000256" key="1">
    <source>
        <dbReference type="ARBA" id="ARBA00004651"/>
    </source>
</evidence>
<dbReference type="SUPFAM" id="SSF82693">
    <property type="entry name" value="Multidrug efflux transporter AcrB pore domain, PN1, PN2, PC1 and PC2 subdomains"/>
    <property type="match status" value="3"/>
</dbReference>
<dbReference type="InterPro" id="IPR001036">
    <property type="entry name" value="Acrflvin-R"/>
</dbReference>
<dbReference type="Pfam" id="PF00873">
    <property type="entry name" value="ACR_tran"/>
    <property type="match status" value="1"/>
</dbReference>
<dbReference type="GO" id="GO:0008324">
    <property type="term" value="F:monoatomic cation transmembrane transporter activity"/>
    <property type="evidence" value="ECO:0007669"/>
    <property type="project" value="InterPro"/>
</dbReference>
<gene>
    <name evidence="9" type="ORF">H5P30_18015</name>
</gene>
<feature type="transmembrane region" description="Helical" evidence="8">
    <location>
        <begin position="872"/>
        <end position="891"/>
    </location>
</feature>
<dbReference type="SUPFAM" id="SSF82714">
    <property type="entry name" value="Multidrug efflux transporter AcrB TolC docking domain, DN and DC subdomains"/>
    <property type="match status" value="2"/>
</dbReference>
<evidence type="ECO:0000256" key="6">
    <source>
        <dbReference type="ARBA" id="ARBA00022989"/>
    </source>
</evidence>
<feature type="transmembrane region" description="Helical" evidence="8">
    <location>
        <begin position="970"/>
        <end position="989"/>
    </location>
</feature>
<keyword evidence="10" id="KW-1185">Reference proteome</keyword>
<feature type="transmembrane region" description="Helical" evidence="8">
    <location>
        <begin position="1001"/>
        <end position="1024"/>
    </location>
</feature>
<dbReference type="Gene3D" id="3.30.70.1320">
    <property type="entry name" value="Multidrug efflux transporter AcrB pore domain like"/>
    <property type="match status" value="1"/>
</dbReference>
<keyword evidence="7 8" id="KW-0472">Membrane</keyword>
<dbReference type="GO" id="GO:0042910">
    <property type="term" value="F:xenobiotic transmembrane transporter activity"/>
    <property type="evidence" value="ECO:0007669"/>
    <property type="project" value="TreeGrafter"/>
</dbReference>
<evidence type="ECO:0000256" key="7">
    <source>
        <dbReference type="ARBA" id="ARBA00023136"/>
    </source>
</evidence>
<dbReference type="InterPro" id="IPR027463">
    <property type="entry name" value="AcrB_DN_DC_subdom"/>
</dbReference>
<comment type="caution">
    <text evidence="9">The sequence shown here is derived from an EMBL/GenBank/DDBJ whole genome shotgun (WGS) entry which is preliminary data.</text>
</comment>
<dbReference type="PANTHER" id="PTHR32063">
    <property type="match status" value="1"/>
</dbReference>
<keyword evidence="5 8" id="KW-0812">Transmembrane</keyword>
<dbReference type="GO" id="GO:0005886">
    <property type="term" value="C:plasma membrane"/>
    <property type="evidence" value="ECO:0007669"/>
    <property type="project" value="UniProtKB-SubCell"/>
</dbReference>
<protein>
    <submittedName>
        <fullName evidence="9">Efflux RND transporter permease subunit</fullName>
    </submittedName>
</protein>
<dbReference type="InterPro" id="IPR004763">
    <property type="entry name" value="CusA-like"/>
</dbReference>
<accession>A0A7X1E7F4</accession>
<evidence type="ECO:0000313" key="9">
    <source>
        <dbReference type="EMBL" id="MBC2603682.1"/>
    </source>
</evidence>
<dbReference type="Gene3D" id="1.20.1640.10">
    <property type="entry name" value="Multidrug efflux transporter AcrB transmembrane domain"/>
    <property type="match status" value="2"/>
</dbReference>
<dbReference type="Gene3D" id="3.30.70.1430">
    <property type="entry name" value="Multidrug efflux transporter AcrB pore domain"/>
    <property type="match status" value="2"/>
</dbReference>
<evidence type="ECO:0000256" key="2">
    <source>
        <dbReference type="ARBA" id="ARBA00010942"/>
    </source>
</evidence>